<dbReference type="Pfam" id="PF02583">
    <property type="entry name" value="Trns_repr_metal"/>
    <property type="match status" value="1"/>
</dbReference>
<dbReference type="InterPro" id="IPR003735">
    <property type="entry name" value="Metal_Tscrpt_repr"/>
</dbReference>
<dbReference type="PANTHER" id="PTHR33677">
    <property type="entry name" value="TRANSCRIPTIONAL REPRESSOR FRMR-RELATED"/>
    <property type="match status" value="1"/>
</dbReference>
<dbReference type="GO" id="GO:0003677">
    <property type="term" value="F:DNA binding"/>
    <property type="evidence" value="ECO:0007669"/>
    <property type="project" value="InterPro"/>
</dbReference>
<organism evidence="2 3">
    <name type="scientific">Rhodopseudomonas palustris</name>
    <dbReference type="NCBI Taxonomy" id="1076"/>
    <lineage>
        <taxon>Bacteria</taxon>
        <taxon>Pseudomonadati</taxon>
        <taxon>Pseudomonadota</taxon>
        <taxon>Alphaproteobacteria</taxon>
        <taxon>Hyphomicrobiales</taxon>
        <taxon>Nitrobacteraceae</taxon>
        <taxon>Rhodopseudomonas</taxon>
    </lineage>
</organism>
<proteinExistence type="inferred from homology"/>
<dbReference type="GO" id="GO:0046872">
    <property type="term" value="F:metal ion binding"/>
    <property type="evidence" value="ECO:0007669"/>
    <property type="project" value="InterPro"/>
</dbReference>
<dbReference type="PANTHER" id="PTHR33677:SF3">
    <property type="entry name" value="COPPER-SENSING TRANSCRIPTIONAL REPRESSOR RICR"/>
    <property type="match status" value="1"/>
</dbReference>
<dbReference type="EMBL" id="JXXE01000573">
    <property type="protein sequence ID" value="KIZ36519.1"/>
    <property type="molecule type" value="Genomic_DNA"/>
</dbReference>
<dbReference type="Gene3D" id="1.20.58.1000">
    <property type="entry name" value="Metal-sensitive repressor, helix protomer"/>
    <property type="match status" value="1"/>
</dbReference>
<protein>
    <submittedName>
        <fullName evidence="2">Copper-sensing transcriptional repressor CsoR family protein</fullName>
    </submittedName>
</protein>
<dbReference type="GO" id="GO:0045892">
    <property type="term" value="P:negative regulation of DNA-templated transcription"/>
    <property type="evidence" value="ECO:0007669"/>
    <property type="project" value="UniProtKB-ARBA"/>
</dbReference>
<gene>
    <name evidence="2" type="ORF">OO17_24635</name>
</gene>
<evidence type="ECO:0000313" key="3">
    <source>
        <dbReference type="Proteomes" id="UP000032515"/>
    </source>
</evidence>
<dbReference type="InterPro" id="IPR038390">
    <property type="entry name" value="Metal_Tscrpt_repr_sf"/>
</dbReference>
<dbReference type="OrthoDB" id="9811244at2"/>
<evidence type="ECO:0000313" key="2">
    <source>
        <dbReference type="EMBL" id="KIZ36519.1"/>
    </source>
</evidence>
<reference evidence="2 3" key="1">
    <citation type="submission" date="2014-11" db="EMBL/GenBank/DDBJ databases">
        <title>Genomics and ecophysiology of heterotrophic nitrogen fixing bacteria isolated from estuarine surface water.</title>
        <authorList>
            <person name="Bentzon-Tilia M."/>
            <person name="Severin I."/>
            <person name="Hansen L.H."/>
            <person name="Riemann L."/>
        </authorList>
    </citation>
    <scope>NUCLEOTIDE SEQUENCE [LARGE SCALE GENOMIC DNA]</scope>
    <source>
        <strain evidence="2 3">BAL398</strain>
    </source>
</reference>
<sequence>MVDAASARTKAKVNRFNRIAGQVQGIARMVQEGRYCIDVLQQIQAVKTALARAEGEVLRDHAANCVAHAISTGDKAEQREKVDEIVALFDRARR</sequence>
<comment type="similarity">
    <text evidence="1">Belongs to the FrmR/RcnR family.</text>
</comment>
<dbReference type="CDD" id="cd10148">
    <property type="entry name" value="CsoR-like_DUF156"/>
    <property type="match status" value="1"/>
</dbReference>
<dbReference type="AlphaFoldDB" id="A0A0D7E6L6"/>
<comment type="caution">
    <text evidence="2">The sequence shown here is derived from an EMBL/GenBank/DDBJ whole genome shotgun (WGS) entry which is preliminary data.</text>
</comment>
<accession>A0A0D7E6L6</accession>
<dbReference type="PATRIC" id="fig|1076.23.peg.6028"/>
<dbReference type="Proteomes" id="UP000032515">
    <property type="component" value="Unassembled WGS sequence"/>
</dbReference>
<name>A0A0D7E6L6_RHOPL</name>
<evidence type="ECO:0000256" key="1">
    <source>
        <dbReference type="ARBA" id="ARBA00005260"/>
    </source>
</evidence>